<dbReference type="GO" id="GO:0006611">
    <property type="term" value="P:protein export from nucleus"/>
    <property type="evidence" value="ECO:0007669"/>
    <property type="project" value="TreeGrafter"/>
</dbReference>
<evidence type="ECO:0000256" key="11">
    <source>
        <dbReference type="ARBA" id="ARBA00048679"/>
    </source>
</evidence>
<dbReference type="InterPro" id="IPR008271">
    <property type="entry name" value="Ser/Thr_kinase_AS"/>
</dbReference>
<evidence type="ECO:0000256" key="12">
    <source>
        <dbReference type="ARBA" id="ARBA00063228"/>
    </source>
</evidence>
<dbReference type="Gramene" id="ONK78567">
    <property type="protein sequence ID" value="ONK78567"/>
    <property type="gene ID" value="A4U43_C02F20180"/>
</dbReference>
<dbReference type="Pfam" id="PF08506">
    <property type="entry name" value="Cse1"/>
    <property type="match status" value="2"/>
</dbReference>
<dbReference type="FunFam" id="1.10.510.10:FF:000335">
    <property type="entry name" value="receptor-like cytosolic serine/threonine-protein kinase RBK2"/>
    <property type="match status" value="1"/>
</dbReference>
<dbReference type="FunFam" id="3.30.200.20:FF:000389">
    <property type="entry name" value="Receptor-like cytosolic serine/threonine-protein kinase RBK1"/>
    <property type="match status" value="1"/>
</dbReference>
<keyword evidence="4" id="KW-0723">Serine/threonine-protein kinase</keyword>
<keyword evidence="6" id="KW-0808">Transferase</keyword>
<evidence type="ECO:0000256" key="4">
    <source>
        <dbReference type="ARBA" id="ARBA00022527"/>
    </source>
</evidence>
<dbReference type="Gene3D" id="3.30.200.20">
    <property type="entry name" value="Phosphorylase Kinase, domain 1"/>
    <property type="match status" value="1"/>
</dbReference>
<dbReference type="Pfam" id="PF00069">
    <property type="entry name" value="Pkinase"/>
    <property type="match status" value="1"/>
</dbReference>
<gene>
    <name evidence="16" type="ORF">A4U43_C02F20180</name>
</gene>
<dbReference type="GO" id="GO:0005829">
    <property type="term" value="C:cytosol"/>
    <property type="evidence" value="ECO:0007669"/>
    <property type="project" value="TreeGrafter"/>
</dbReference>
<evidence type="ECO:0000256" key="5">
    <source>
        <dbReference type="ARBA" id="ARBA00022553"/>
    </source>
</evidence>
<reference evidence="17" key="1">
    <citation type="journal article" date="2017" name="Nat. Commun.">
        <title>The asparagus genome sheds light on the origin and evolution of a young Y chromosome.</title>
        <authorList>
            <person name="Harkess A."/>
            <person name="Zhou J."/>
            <person name="Xu C."/>
            <person name="Bowers J.E."/>
            <person name="Van der Hulst R."/>
            <person name="Ayyampalayam S."/>
            <person name="Mercati F."/>
            <person name="Riccardi P."/>
            <person name="McKain M.R."/>
            <person name="Kakrana A."/>
            <person name="Tang H."/>
            <person name="Ray J."/>
            <person name="Groenendijk J."/>
            <person name="Arikit S."/>
            <person name="Mathioni S.M."/>
            <person name="Nakano M."/>
            <person name="Shan H."/>
            <person name="Telgmann-Rauber A."/>
            <person name="Kanno A."/>
            <person name="Yue Z."/>
            <person name="Chen H."/>
            <person name="Li W."/>
            <person name="Chen Y."/>
            <person name="Xu X."/>
            <person name="Zhang Y."/>
            <person name="Luo S."/>
            <person name="Chen H."/>
            <person name="Gao J."/>
            <person name="Mao Z."/>
            <person name="Pires J.C."/>
            <person name="Luo M."/>
            <person name="Kudrna D."/>
            <person name="Wing R.A."/>
            <person name="Meyers B.C."/>
            <person name="Yi K."/>
            <person name="Kong H."/>
            <person name="Lavrijsen P."/>
            <person name="Sunseri F."/>
            <person name="Falavigna A."/>
            <person name="Ye Y."/>
            <person name="Leebens-Mack J.H."/>
            <person name="Chen G."/>
        </authorList>
    </citation>
    <scope>NUCLEOTIDE SEQUENCE [LARGE SCALE GENOMIC DNA]</scope>
    <source>
        <strain evidence="17">cv. DH0086</strain>
    </source>
</reference>
<keyword evidence="9 13" id="KW-0067">ATP-binding</keyword>
<evidence type="ECO:0000256" key="9">
    <source>
        <dbReference type="ARBA" id="ARBA00022840"/>
    </source>
</evidence>
<feature type="region of interest" description="Disordered" evidence="14">
    <location>
        <begin position="991"/>
        <end position="1033"/>
    </location>
</feature>
<dbReference type="PANTHER" id="PTHR10997:SF8">
    <property type="entry name" value="EXPORTIN-2"/>
    <property type="match status" value="1"/>
</dbReference>
<feature type="binding site" evidence="13">
    <location>
        <position position="1142"/>
    </location>
    <ligand>
        <name>ATP</name>
        <dbReference type="ChEBI" id="CHEBI:30616"/>
    </ligand>
</feature>
<dbReference type="InterPro" id="IPR011009">
    <property type="entry name" value="Kinase-like_dom_sf"/>
</dbReference>
<dbReference type="GO" id="GO:0004674">
    <property type="term" value="F:protein serine/threonine kinase activity"/>
    <property type="evidence" value="ECO:0007669"/>
    <property type="project" value="UniProtKB-KW"/>
</dbReference>
<dbReference type="Gene3D" id="1.25.10.10">
    <property type="entry name" value="Leucine-rich Repeat Variant"/>
    <property type="match status" value="2"/>
</dbReference>
<dbReference type="InterPro" id="IPR011989">
    <property type="entry name" value="ARM-like"/>
</dbReference>
<accession>A0A5P1FME6</accession>
<dbReference type="SUPFAM" id="SSF56112">
    <property type="entry name" value="Protein kinase-like (PK-like)"/>
    <property type="match status" value="1"/>
</dbReference>
<dbReference type="GO" id="GO:0005049">
    <property type="term" value="F:nuclear export signal receptor activity"/>
    <property type="evidence" value="ECO:0007669"/>
    <property type="project" value="TreeGrafter"/>
</dbReference>
<dbReference type="GO" id="GO:0005524">
    <property type="term" value="F:ATP binding"/>
    <property type="evidence" value="ECO:0007669"/>
    <property type="project" value="UniProtKB-UniRule"/>
</dbReference>
<proteinExistence type="predicted"/>
<keyword evidence="17" id="KW-1185">Reference proteome</keyword>
<evidence type="ECO:0000256" key="6">
    <source>
        <dbReference type="ARBA" id="ARBA00022679"/>
    </source>
</evidence>
<dbReference type="PANTHER" id="PTHR10997">
    <property type="entry name" value="IMPORTIN-7, 8, 11"/>
    <property type="match status" value="1"/>
</dbReference>
<organism evidence="16 17">
    <name type="scientific">Asparagus officinalis</name>
    <name type="common">Garden asparagus</name>
    <dbReference type="NCBI Taxonomy" id="4686"/>
    <lineage>
        <taxon>Eukaryota</taxon>
        <taxon>Viridiplantae</taxon>
        <taxon>Streptophyta</taxon>
        <taxon>Embryophyta</taxon>
        <taxon>Tracheophyta</taxon>
        <taxon>Spermatophyta</taxon>
        <taxon>Magnoliopsida</taxon>
        <taxon>Liliopsida</taxon>
        <taxon>Asparagales</taxon>
        <taxon>Asparagaceae</taxon>
        <taxon>Asparagoideae</taxon>
        <taxon>Asparagus</taxon>
    </lineage>
</organism>
<dbReference type="Proteomes" id="UP000243459">
    <property type="component" value="Chromosome 2"/>
</dbReference>
<evidence type="ECO:0000259" key="15">
    <source>
        <dbReference type="PROSITE" id="PS50011"/>
    </source>
</evidence>
<evidence type="ECO:0000256" key="7">
    <source>
        <dbReference type="ARBA" id="ARBA00022741"/>
    </source>
</evidence>
<evidence type="ECO:0000313" key="17">
    <source>
        <dbReference type="Proteomes" id="UP000243459"/>
    </source>
</evidence>
<evidence type="ECO:0000256" key="10">
    <source>
        <dbReference type="ARBA" id="ARBA00047899"/>
    </source>
</evidence>
<evidence type="ECO:0000256" key="3">
    <source>
        <dbReference type="ARBA" id="ARBA00022490"/>
    </source>
</evidence>
<dbReference type="SMART" id="SM00220">
    <property type="entry name" value="S_TKc"/>
    <property type="match status" value="1"/>
</dbReference>
<evidence type="ECO:0000256" key="13">
    <source>
        <dbReference type="PROSITE-ProRule" id="PRU10141"/>
    </source>
</evidence>
<dbReference type="InterPro" id="IPR000719">
    <property type="entry name" value="Prot_kinase_dom"/>
</dbReference>
<dbReference type="InterPro" id="IPR005043">
    <property type="entry name" value="XPO2_C"/>
</dbReference>
<dbReference type="SUPFAM" id="SSF48371">
    <property type="entry name" value="ARM repeat"/>
    <property type="match status" value="1"/>
</dbReference>
<sequence>MDSIPNETLETLSQCFLHTLSPLRGAPPARPNPPSAEAGRRRSLLVALSRLLSAPPPSLRSPSPAINLKNLLRSRYLSLPDAERAQLKTLIPSILLSSPPRIQPQLSETLAIISSHDFPNSWPSLLPDLVAALRSAADYSAINSVLAAFNSIFSKFRHSYDTQALRLGFAAPLLEVFMKTSALIAGGNHSAPLFESQRLCCEIFYSMNSIELPEFFEDHMKEWMGEFLVYLTTTYSGNVEAEGVVDSLRAAICNNLQLYMEKNEEEFRPYLGGFASAVYNLLTTAAPSASPARQICGSIVFPNLRLRDEDEELFDMNYIEYIRRDIEGSDIDTRRRIVCELLRGLATNYKDQVTNLVSSQIQNMLAVYAANPSENWKEKDCAIYLVVSLGAKAAAGGVQLVDVDSFFLNVIVPELQGPDVNAYPMLKAGALKFLTVFREQIPKQAAVSLLPNVIGLLRAESNVVHSYAANCLEKLLLVKDKVQSGPNVVVVQARYSSADIDPYVLMLITNLAGALKFPESQENPYVMKCIMRILKVASISEEAANFCIDGLTSILVEVCKNPKSPLFNHYLFEAIAALVGRSCEKNPMLIILFEAKLFPVLQNILVNDISEFWPYAFQIFAQLVDMSQPPLSENYMQLFQTLLTPASWERSANVPALVRLLQAYLQKIPNELSSGGRLGQVLGIFHNLVMAPKTEDLGFYVLNTVVENLGHDMIAPYLNDIWKALFTRLQGKHNVKFVNCLVILMSLVLVKHGPTVLVSSINAVQSNIFTAIVDKFWIPALKLISGQIEVKLTSVASTRLICESPALLDPAAVELWGKMLNGIITLLAQPEKNGIDLEADVQEIPESTGYSASFARLQSAGKKEEDPLKEIKDPKGFLVTSLARLSSASPGRYPAVIEQGCFVGVSASLEISTPEAFSIGGGGYGCASRILYRRAFMVAVGCIECAVSHAKHALLTTIKDIPKFSGKLDITKFSGKPPKIRDLRSLEDVEKETVGSIEEASSRGSTIEDNTRSTSDSETCSPKESTSSLDVNSHSNNNGASLWRSFFRLWRQKSMRRLSSFPPRIGVARLSKWKSGKLNHGEGPIGSSDNDFCFFKPSWKSFTTSELKNATNNFSDENLIGRGGFAEVYEGCLEDGQFVAVKRLVKGPLEERTNNFLAELGILVHINHPNIAKLIGVGVEEDLHLVLRLSPHGSLSSLLHGSKGKLEWDVRYKIAIGTAEGLEYLHDRCQRRIIHRDIKAANILLTEDFEPQICDFGLAKWLPDQLTHHTLSSFEGTFGYLAPEYLTHGVVDEKTDVFAFGVLLLELISGRKALDSSQQSLVMWAKPLIERNEIKELVDPALAESYDYEQLKQLVAAACLCIQHSSMLRPRISEPKRVVEKNNCEATATISMRRQGQVFCRLKPAAAMYTVDSKCGVAEA</sequence>
<evidence type="ECO:0000313" key="16">
    <source>
        <dbReference type="EMBL" id="ONK78567.1"/>
    </source>
</evidence>
<feature type="compositionally biased region" description="Polar residues" evidence="14">
    <location>
        <begin position="1002"/>
        <end position="1033"/>
    </location>
</feature>
<dbReference type="EMBL" id="CM007382">
    <property type="protein sequence ID" value="ONK78567.1"/>
    <property type="molecule type" value="Genomic_DNA"/>
</dbReference>
<feature type="domain" description="Protein kinase" evidence="15">
    <location>
        <begin position="1114"/>
        <end position="1367"/>
    </location>
</feature>
<dbReference type="Gene3D" id="1.10.510.10">
    <property type="entry name" value="Transferase(Phosphotransferase) domain 1"/>
    <property type="match status" value="1"/>
</dbReference>
<comment type="catalytic activity">
    <reaction evidence="10">
        <text>L-threonyl-[protein] + ATP = O-phospho-L-threonyl-[protein] + ADP + H(+)</text>
        <dbReference type="Rhea" id="RHEA:46608"/>
        <dbReference type="Rhea" id="RHEA-COMP:11060"/>
        <dbReference type="Rhea" id="RHEA-COMP:11605"/>
        <dbReference type="ChEBI" id="CHEBI:15378"/>
        <dbReference type="ChEBI" id="CHEBI:30013"/>
        <dbReference type="ChEBI" id="CHEBI:30616"/>
        <dbReference type="ChEBI" id="CHEBI:61977"/>
        <dbReference type="ChEBI" id="CHEBI:456216"/>
        <dbReference type="EC" id="2.7.11.1"/>
    </reaction>
</comment>
<evidence type="ECO:0000256" key="2">
    <source>
        <dbReference type="ARBA" id="ARBA00012513"/>
    </source>
</evidence>
<dbReference type="InterPro" id="IPR017441">
    <property type="entry name" value="Protein_kinase_ATP_BS"/>
</dbReference>
<evidence type="ECO:0000256" key="14">
    <source>
        <dbReference type="SAM" id="MobiDB-lite"/>
    </source>
</evidence>
<dbReference type="PROSITE" id="PS00108">
    <property type="entry name" value="PROTEIN_KINASE_ST"/>
    <property type="match status" value="1"/>
</dbReference>
<dbReference type="InterPro" id="IPR013713">
    <property type="entry name" value="XPO2_central"/>
</dbReference>
<dbReference type="GO" id="GO:0031267">
    <property type="term" value="F:small GTPase binding"/>
    <property type="evidence" value="ECO:0007669"/>
    <property type="project" value="InterPro"/>
</dbReference>
<comment type="subunit">
    <text evidence="12">Interacts with ARAC5 and ARAC10.</text>
</comment>
<dbReference type="InterPro" id="IPR016024">
    <property type="entry name" value="ARM-type_fold"/>
</dbReference>
<evidence type="ECO:0000256" key="1">
    <source>
        <dbReference type="ARBA" id="ARBA00004496"/>
    </source>
</evidence>
<comment type="catalytic activity">
    <reaction evidence="11">
        <text>L-seryl-[protein] + ATP = O-phospho-L-seryl-[protein] + ADP + H(+)</text>
        <dbReference type="Rhea" id="RHEA:17989"/>
        <dbReference type="Rhea" id="RHEA-COMP:9863"/>
        <dbReference type="Rhea" id="RHEA-COMP:11604"/>
        <dbReference type="ChEBI" id="CHEBI:15378"/>
        <dbReference type="ChEBI" id="CHEBI:29999"/>
        <dbReference type="ChEBI" id="CHEBI:30616"/>
        <dbReference type="ChEBI" id="CHEBI:83421"/>
        <dbReference type="ChEBI" id="CHEBI:456216"/>
        <dbReference type="EC" id="2.7.11.1"/>
    </reaction>
</comment>
<name>A0A5P1FME6_ASPOF</name>
<dbReference type="GO" id="GO:0006606">
    <property type="term" value="P:protein import into nucleus"/>
    <property type="evidence" value="ECO:0007669"/>
    <property type="project" value="TreeGrafter"/>
</dbReference>
<dbReference type="PROSITE" id="PS00107">
    <property type="entry name" value="PROTEIN_KINASE_ATP"/>
    <property type="match status" value="1"/>
</dbReference>
<evidence type="ECO:0000256" key="8">
    <source>
        <dbReference type="ARBA" id="ARBA00022777"/>
    </source>
</evidence>
<dbReference type="GO" id="GO:0005635">
    <property type="term" value="C:nuclear envelope"/>
    <property type="evidence" value="ECO:0007669"/>
    <property type="project" value="TreeGrafter"/>
</dbReference>
<dbReference type="PROSITE" id="PS50011">
    <property type="entry name" value="PROTEIN_KINASE_DOM"/>
    <property type="match status" value="1"/>
</dbReference>
<keyword evidence="3" id="KW-0963">Cytoplasm</keyword>
<keyword evidence="8" id="KW-0418">Kinase</keyword>
<dbReference type="Pfam" id="PF03378">
    <property type="entry name" value="CAS_CSE1"/>
    <property type="match status" value="1"/>
</dbReference>
<protein>
    <recommendedName>
        <fullName evidence="2">non-specific serine/threonine protein kinase</fullName>
        <ecNumber evidence="2">2.7.11.1</ecNumber>
    </recommendedName>
</protein>
<comment type="subcellular location">
    <subcellularLocation>
        <location evidence="1">Cytoplasm</location>
    </subcellularLocation>
</comment>
<keyword evidence="7 13" id="KW-0547">Nucleotide-binding</keyword>
<keyword evidence="5" id="KW-0597">Phosphoprotein</keyword>
<dbReference type="EC" id="2.7.11.1" evidence="2"/>